<proteinExistence type="predicted"/>
<keyword evidence="3" id="KW-0862">Zinc</keyword>
<protein>
    <recommendedName>
        <fullName evidence="6">MYND-type domain-containing protein</fullName>
    </recommendedName>
</protein>
<dbReference type="Pfam" id="PF07929">
    <property type="entry name" value="PRiA4_ORF3"/>
    <property type="match status" value="1"/>
</dbReference>
<keyword evidence="2 4" id="KW-0863">Zinc-finger</keyword>
<dbReference type="PROSITE" id="PS50865">
    <property type="entry name" value="ZF_MYND_2"/>
    <property type="match status" value="1"/>
</dbReference>
<dbReference type="EMBL" id="ML119724">
    <property type="protein sequence ID" value="RPA77549.1"/>
    <property type="molecule type" value="Genomic_DNA"/>
</dbReference>
<keyword evidence="1" id="KW-0479">Metal-binding</keyword>
<dbReference type="GO" id="GO:0008270">
    <property type="term" value="F:zinc ion binding"/>
    <property type="evidence" value="ECO:0007669"/>
    <property type="project" value="UniProtKB-KW"/>
</dbReference>
<feature type="compositionally biased region" description="Basic and acidic residues" evidence="5">
    <location>
        <begin position="83"/>
        <end position="102"/>
    </location>
</feature>
<feature type="compositionally biased region" description="Basic and acidic residues" evidence="5">
    <location>
        <begin position="230"/>
        <end position="244"/>
    </location>
</feature>
<dbReference type="SUPFAM" id="SSF144232">
    <property type="entry name" value="HIT/MYND zinc finger-like"/>
    <property type="match status" value="1"/>
</dbReference>
<evidence type="ECO:0000259" key="6">
    <source>
        <dbReference type="PROSITE" id="PS50865"/>
    </source>
</evidence>
<dbReference type="AlphaFoldDB" id="A0A3N4HV40"/>
<feature type="compositionally biased region" description="Polar residues" evidence="5">
    <location>
        <begin position="245"/>
        <end position="270"/>
    </location>
</feature>
<feature type="domain" description="MYND-type" evidence="6">
    <location>
        <begin position="663"/>
        <end position="716"/>
    </location>
</feature>
<organism evidence="7 8">
    <name type="scientific">Ascobolus immersus RN42</name>
    <dbReference type="NCBI Taxonomy" id="1160509"/>
    <lineage>
        <taxon>Eukaryota</taxon>
        <taxon>Fungi</taxon>
        <taxon>Dikarya</taxon>
        <taxon>Ascomycota</taxon>
        <taxon>Pezizomycotina</taxon>
        <taxon>Pezizomycetes</taxon>
        <taxon>Pezizales</taxon>
        <taxon>Ascobolaceae</taxon>
        <taxon>Ascobolus</taxon>
    </lineage>
</organism>
<reference evidence="7 8" key="1">
    <citation type="journal article" date="2018" name="Nat. Ecol. Evol.">
        <title>Pezizomycetes genomes reveal the molecular basis of ectomycorrhizal truffle lifestyle.</title>
        <authorList>
            <person name="Murat C."/>
            <person name="Payen T."/>
            <person name="Noel B."/>
            <person name="Kuo A."/>
            <person name="Morin E."/>
            <person name="Chen J."/>
            <person name="Kohler A."/>
            <person name="Krizsan K."/>
            <person name="Balestrini R."/>
            <person name="Da Silva C."/>
            <person name="Montanini B."/>
            <person name="Hainaut M."/>
            <person name="Levati E."/>
            <person name="Barry K.W."/>
            <person name="Belfiori B."/>
            <person name="Cichocki N."/>
            <person name="Clum A."/>
            <person name="Dockter R.B."/>
            <person name="Fauchery L."/>
            <person name="Guy J."/>
            <person name="Iotti M."/>
            <person name="Le Tacon F."/>
            <person name="Lindquist E.A."/>
            <person name="Lipzen A."/>
            <person name="Malagnac F."/>
            <person name="Mello A."/>
            <person name="Molinier V."/>
            <person name="Miyauchi S."/>
            <person name="Poulain J."/>
            <person name="Riccioni C."/>
            <person name="Rubini A."/>
            <person name="Sitrit Y."/>
            <person name="Splivallo R."/>
            <person name="Traeger S."/>
            <person name="Wang M."/>
            <person name="Zifcakova L."/>
            <person name="Wipf D."/>
            <person name="Zambonelli A."/>
            <person name="Paolocci F."/>
            <person name="Nowrousian M."/>
            <person name="Ottonello S."/>
            <person name="Baldrian P."/>
            <person name="Spatafora J.W."/>
            <person name="Henrissat B."/>
            <person name="Nagy L.G."/>
            <person name="Aury J.M."/>
            <person name="Wincker P."/>
            <person name="Grigoriev I.V."/>
            <person name="Bonfante P."/>
            <person name="Martin F.M."/>
        </authorList>
    </citation>
    <scope>NUCLEOTIDE SEQUENCE [LARGE SCALE GENOMIC DNA]</scope>
    <source>
        <strain evidence="7 8">RN42</strain>
    </source>
</reference>
<dbReference type="Proteomes" id="UP000275078">
    <property type="component" value="Unassembled WGS sequence"/>
</dbReference>
<dbReference type="Gene3D" id="3.10.290.30">
    <property type="entry name" value="MM3350-like"/>
    <property type="match status" value="1"/>
</dbReference>
<feature type="compositionally biased region" description="Basic and acidic residues" evidence="5">
    <location>
        <begin position="62"/>
        <end position="74"/>
    </location>
</feature>
<dbReference type="STRING" id="1160509.A0A3N4HV40"/>
<feature type="region of interest" description="Disordered" evidence="5">
    <location>
        <begin position="62"/>
        <end position="270"/>
    </location>
</feature>
<feature type="compositionally biased region" description="Basic and acidic residues" evidence="5">
    <location>
        <begin position="128"/>
        <end position="155"/>
    </location>
</feature>
<evidence type="ECO:0000256" key="4">
    <source>
        <dbReference type="PROSITE-ProRule" id="PRU00134"/>
    </source>
</evidence>
<dbReference type="Gene3D" id="6.10.140.2220">
    <property type="match status" value="1"/>
</dbReference>
<evidence type="ECO:0000313" key="8">
    <source>
        <dbReference type="Proteomes" id="UP000275078"/>
    </source>
</evidence>
<evidence type="ECO:0000313" key="7">
    <source>
        <dbReference type="EMBL" id="RPA77549.1"/>
    </source>
</evidence>
<evidence type="ECO:0000256" key="5">
    <source>
        <dbReference type="SAM" id="MobiDB-lite"/>
    </source>
</evidence>
<gene>
    <name evidence="7" type="ORF">BJ508DRAFT_330050</name>
</gene>
<keyword evidence="8" id="KW-1185">Reference proteome</keyword>
<dbReference type="InterPro" id="IPR002893">
    <property type="entry name" value="Znf_MYND"/>
</dbReference>
<evidence type="ECO:0000256" key="2">
    <source>
        <dbReference type="ARBA" id="ARBA00022771"/>
    </source>
</evidence>
<dbReference type="OrthoDB" id="432970at2759"/>
<sequence length="731" mass="80538">MPPLAFAHEGKTVWVKIHPKDTLEGINPVFLTNPEEYVPQRNPETGMMEEWGVVGLHLLGKEKDGKDEELKVDDGLVGEEAEKDATHVQEKEDAAPAEEKDGAALVEELGDAAPVEKKDEDVVAPVETNDKDAVASAGRDEKENESPAEKNDKDTVASTNQGEKENAAPVEEDSKDIAASANEDESNANVSPTTQGDKKDAGPTDAADSADVTPVGKNEEDNVCLADNTVDDKENVAPTDKGDTENGTPSDNDKTNNTPTDQPQKSTNPLLNIPDLHVGCGDSPTGCSHIHPAGPPMPRNVSKFIKPGNIIDPARAKRIRFLYPTGETPEEKWVARVAAARGRKINCEANQAAFKERQAQDYVLKVTLLDVKDKEGTNFCHRVIQVSGAIPLNVLVDKVLLPAMGWLRNYHGYTLVSQTDGTVYGPNKMAVFEDMKQMPKRGVCSLDDEKYTLAHLLADETSSIMFNYDLVMLWRHHITVEQIIPADHATGRILLVSGFGACPPEDMNLNPPWQTIYERILSLPFEAIKSRADLIEFMGNQHIFHSALNYRDLPELQIAITKKPFDYDPYHFDLPMFQKRMAEAIASRLSDKTGPKMFAADPHDVARADLGQTEGFNGPASIGCRSHYVQSPTSRLSQTWRKDDGPWFLVEHVRIGEEPKGVCASCGFAGVRDGMVDEQGKLMGRKKLAKCSKCRGIWYCGRECQTKGWAEHKRVCRTWAMALEAALRAGR</sequence>
<name>A0A3N4HV40_ASCIM</name>
<dbReference type="SUPFAM" id="SSF159941">
    <property type="entry name" value="MM3350-like"/>
    <property type="match status" value="1"/>
</dbReference>
<evidence type="ECO:0000256" key="1">
    <source>
        <dbReference type="ARBA" id="ARBA00022723"/>
    </source>
</evidence>
<accession>A0A3N4HV40</accession>
<evidence type="ECO:0000256" key="3">
    <source>
        <dbReference type="ARBA" id="ARBA00022833"/>
    </source>
</evidence>
<dbReference type="Pfam" id="PF01753">
    <property type="entry name" value="zf-MYND"/>
    <property type="match status" value="1"/>
</dbReference>
<dbReference type="InterPro" id="IPR024047">
    <property type="entry name" value="MM3350-like_sf"/>
</dbReference>
<dbReference type="InterPro" id="IPR012912">
    <property type="entry name" value="Plasmid_pRiA4b_Orf3-like"/>
</dbReference>